<reference evidence="2" key="1">
    <citation type="journal article" date="2019" name="Int. J. Syst. Evol. Microbiol.">
        <title>The Global Catalogue of Microorganisms (GCM) 10K type strain sequencing project: providing services to taxonomists for standard genome sequencing and annotation.</title>
        <authorList>
            <consortium name="The Broad Institute Genomics Platform"/>
            <consortium name="The Broad Institute Genome Sequencing Center for Infectious Disease"/>
            <person name="Wu L."/>
            <person name="Ma J."/>
        </authorList>
    </citation>
    <scope>NUCLEOTIDE SEQUENCE [LARGE SCALE GENOMIC DNA]</scope>
    <source>
        <strain evidence="2">CGMCC 4.1641</strain>
    </source>
</reference>
<comment type="caution">
    <text evidence="1">The sequence shown here is derived from an EMBL/GenBank/DDBJ whole genome shotgun (WGS) entry which is preliminary data.</text>
</comment>
<accession>A0ABV8S9Y7</accession>
<sequence>MLTTRTVKLSEPTKRRIPVCAGFLLSFILAVGSFGSESFAASPAWQWKQQIGRENSSLNDVVAMDDGVRVAVGEDATILRSAGSNASWSIVAAPGRGNLNAAATSGKSVVAVGDHGLALYSGDGRVWKKARVKNTIKLSQISEYYRNRAEGKLELQPDNILWMDAIWDGKQYVAAAEGRWKGKDTEFSSPLAAVSANGTEWKVTPLPSTARISLFTQKLQVVRFKSNWLIVASEGTFYSRDLNTWSFRKTDVGAAIHGIAHNGKVLVAVGWDGRAGTGRSIGGAAFTSEDGLSYTRLSNSFSQSLNAVIWEDGKFVMAGDYGSLYESRDGKAWQSRTQEQVGGISPFFPIQYSGLKGDIHSIMRESNGYVAVGAGGAIRSAIGLEESWTLEASGESGDWYGIAYSGGRYALAGTGSFKVSEDGKNWAAIDRERIGEAVSLYDLNANQGFFAANGFQMIEGVLNRANFLYAGGELLEFDSALPEGIQTVSAAGGQFRVFGKTKASISKDGRTWTPLQGVQAIPVATSGKLWLGYRDRDVYTSKNGRTWSKAKATVDGNPLYNPLEKAVWTGTKFVAINGDDLIESSNGTTWKTTLDLRYEYLRGLAVNGEGTVVAVGDKGMIYMSEKGKGWTKIASPTVKMLRSVVWDGQRFLAVGDSGVLIVGEKSVRS</sequence>
<protein>
    <recommendedName>
        <fullName evidence="3">Photosynthesis system II assembly factor Ycf48/Hcf136-like domain-containing protein</fullName>
    </recommendedName>
</protein>
<dbReference type="EMBL" id="JBHSED010000010">
    <property type="protein sequence ID" value="MFC4303209.1"/>
    <property type="molecule type" value="Genomic_DNA"/>
</dbReference>
<dbReference type="InterPro" id="IPR036278">
    <property type="entry name" value="Sialidase_sf"/>
</dbReference>
<evidence type="ECO:0000313" key="2">
    <source>
        <dbReference type="Proteomes" id="UP001595755"/>
    </source>
</evidence>
<dbReference type="SUPFAM" id="SSF50939">
    <property type="entry name" value="Sialidases"/>
    <property type="match status" value="2"/>
</dbReference>
<dbReference type="Proteomes" id="UP001595755">
    <property type="component" value="Unassembled WGS sequence"/>
</dbReference>
<gene>
    <name evidence="1" type="ORF">ACFO1S_07065</name>
</gene>
<evidence type="ECO:0000313" key="1">
    <source>
        <dbReference type="EMBL" id="MFC4303209.1"/>
    </source>
</evidence>
<name>A0ABV8S9Y7_9BACL</name>
<keyword evidence="2" id="KW-1185">Reference proteome</keyword>
<proteinExistence type="predicted"/>
<evidence type="ECO:0008006" key="3">
    <source>
        <dbReference type="Google" id="ProtNLM"/>
    </source>
</evidence>
<dbReference type="RefSeq" id="WP_204605165.1">
    <property type="nucleotide sequence ID" value="NZ_JBHSED010000010.1"/>
</dbReference>
<organism evidence="1 2">
    <name type="scientific">Cohnella boryungensis</name>
    <dbReference type="NCBI Taxonomy" id="768479"/>
    <lineage>
        <taxon>Bacteria</taxon>
        <taxon>Bacillati</taxon>
        <taxon>Bacillota</taxon>
        <taxon>Bacilli</taxon>
        <taxon>Bacillales</taxon>
        <taxon>Paenibacillaceae</taxon>
        <taxon>Cohnella</taxon>
    </lineage>
</organism>